<keyword evidence="3" id="KW-1185">Reference proteome</keyword>
<evidence type="ECO:0000313" key="2">
    <source>
        <dbReference type="EMBL" id="ADP77983.1"/>
    </source>
</evidence>
<name>E3GWR4_METFV</name>
<reference evidence="2 3" key="1">
    <citation type="journal article" date="2010" name="Stand. Genomic Sci.">
        <title>Complete genome sequence of Methanothermus fervidus type strain (V24S).</title>
        <authorList>
            <person name="Anderson I."/>
            <person name="Djao O.D."/>
            <person name="Misra M."/>
            <person name="Chertkov O."/>
            <person name="Nolan M."/>
            <person name="Lucas S."/>
            <person name="Lapidus A."/>
            <person name="Del Rio T.G."/>
            <person name="Tice H."/>
            <person name="Cheng J.F."/>
            <person name="Tapia R."/>
            <person name="Han C."/>
            <person name="Goodwin L."/>
            <person name="Pitluck S."/>
            <person name="Liolios K."/>
            <person name="Ivanova N."/>
            <person name="Mavromatis K."/>
            <person name="Mikhailova N."/>
            <person name="Pati A."/>
            <person name="Brambilla E."/>
            <person name="Chen A."/>
            <person name="Palaniappan K."/>
            <person name="Land M."/>
            <person name="Hauser L."/>
            <person name="Chang Y.J."/>
            <person name="Jeffries C.D."/>
            <person name="Sikorski J."/>
            <person name="Spring S."/>
            <person name="Rohde M."/>
            <person name="Eichinger K."/>
            <person name="Huber H."/>
            <person name="Wirth R."/>
            <person name="Goker M."/>
            <person name="Detter J.C."/>
            <person name="Woyke T."/>
            <person name="Bristow J."/>
            <person name="Eisen J.A."/>
            <person name="Markowitz V."/>
            <person name="Hugenholtz P."/>
            <person name="Klenk H.P."/>
            <person name="Kyrpides N.C."/>
        </authorList>
    </citation>
    <scope>NUCLEOTIDE SEQUENCE [LARGE SCALE GENOMIC DNA]</scope>
    <source>
        <strain evidence="3">ATCC 43054 / DSM 2088 / JCM 10308 / V24 S</strain>
    </source>
</reference>
<evidence type="ECO:0000256" key="1">
    <source>
        <dbReference type="SAM" id="Phobius"/>
    </source>
</evidence>
<dbReference type="KEGG" id="mfv:Mfer_1197"/>
<feature type="transmembrane region" description="Helical" evidence="1">
    <location>
        <begin position="178"/>
        <end position="203"/>
    </location>
</feature>
<accession>E3GWR4</accession>
<dbReference type="AlphaFoldDB" id="E3GWR4"/>
<protein>
    <recommendedName>
        <fullName evidence="4">Stage II sporulation protein M</fullName>
    </recommendedName>
</protein>
<evidence type="ECO:0000313" key="3">
    <source>
        <dbReference type="Proteomes" id="UP000002315"/>
    </source>
</evidence>
<feature type="transmembrane region" description="Helical" evidence="1">
    <location>
        <begin position="114"/>
        <end position="137"/>
    </location>
</feature>
<evidence type="ECO:0008006" key="4">
    <source>
        <dbReference type="Google" id="ProtNLM"/>
    </source>
</evidence>
<feature type="transmembrane region" description="Helical" evidence="1">
    <location>
        <begin position="79"/>
        <end position="102"/>
    </location>
</feature>
<dbReference type="InterPro" id="IPR002798">
    <property type="entry name" value="SpoIIM-like"/>
</dbReference>
<dbReference type="HOGENOM" id="CLU_099320_0_1_2"/>
<sequence>MVRKEGYESTLEALYRNNESLLIISALLFFIPLFIGYIFSGTLDPYLGYVLKEFKKEIVKGELKLTVLSIFLHNLQISIVLYLGGIIAIVTVVSLIFNGLFIGYTASKYPLMDFIILVLPHGVFEVPAIIIAGAAGFRLTSFIFNYISDLLFGEWYGSKIEKISYYFKLNYEEFEESLLLFGISVVLLFIAALIEANATLLIYEYLKGII</sequence>
<keyword evidence="1" id="KW-0472">Membrane</keyword>
<dbReference type="Proteomes" id="UP000002315">
    <property type="component" value="Chromosome"/>
</dbReference>
<dbReference type="PANTHER" id="PTHR35337">
    <property type="entry name" value="SLR1478 PROTEIN"/>
    <property type="match status" value="1"/>
</dbReference>
<dbReference type="PANTHER" id="PTHR35337:SF1">
    <property type="entry name" value="SLR1478 PROTEIN"/>
    <property type="match status" value="1"/>
</dbReference>
<dbReference type="STRING" id="523846.Mfer_1197"/>
<dbReference type="OrthoDB" id="86288at2157"/>
<dbReference type="EMBL" id="CP002278">
    <property type="protein sequence ID" value="ADP77983.1"/>
    <property type="molecule type" value="Genomic_DNA"/>
</dbReference>
<keyword evidence="1" id="KW-1133">Transmembrane helix</keyword>
<keyword evidence="1" id="KW-0812">Transmembrane</keyword>
<proteinExistence type="predicted"/>
<organism evidence="2 3">
    <name type="scientific">Methanothermus fervidus (strain ATCC 43054 / DSM 2088 / JCM 10308 / V24 S)</name>
    <dbReference type="NCBI Taxonomy" id="523846"/>
    <lineage>
        <taxon>Archaea</taxon>
        <taxon>Methanobacteriati</taxon>
        <taxon>Methanobacteriota</taxon>
        <taxon>Methanomada group</taxon>
        <taxon>Methanobacteria</taxon>
        <taxon>Methanobacteriales</taxon>
        <taxon>Methanothermaceae</taxon>
        <taxon>Methanothermus</taxon>
    </lineage>
</organism>
<gene>
    <name evidence="2" type="ordered locus">Mfer_1197</name>
</gene>
<dbReference type="Pfam" id="PF01944">
    <property type="entry name" value="SpoIIM"/>
    <property type="match status" value="1"/>
</dbReference>
<feature type="transmembrane region" description="Helical" evidence="1">
    <location>
        <begin position="21"/>
        <end position="39"/>
    </location>
</feature>